<dbReference type="EMBL" id="JBJXBP010000002">
    <property type="protein sequence ID" value="KAL3846279.1"/>
    <property type="molecule type" value="Genomic_DNA"/>
</dbReference>
<proteinExistence type="predicted"/>
<evidence type="ECO:0000313" key="2">
    <source>
        <dbReference type="Proteomes" id="UP001634393"/>
    </source>
</evidence>
<organism evidence="1 2">
    <name type="scientific">Penstemon smallii</name>
    <dbReference type="NCBI Taxonomy" id="265156"/>
    <lineage>
        <taxon>Eukaryota</taxon>
        <taxon>Viridiplantae</taxon>
        <taxon>Streptophyta</taxon>
        <taxon>Embryophyta</taxon>
        <taxon>Tracheophyta</taxon>
        <taxon>Spermatophyta</taxon>
        <taxon>Magnoliopsida</taxon>
        <taxon>eudicotyledons</taxon>
        <taxon>Gunneridae</taxon>
        <taxon>Pentapetalae</taxon>
        <taxon>asterids</taxon>
        <taxon>lamiids</taxon>
        <taxon>Lamiales</taxon>
        <taxon>Plantaginaceae</taxon>
        <taxon>Cheloneae</taxon>
        <taxon>Penstemon</taxon>
    </lineage>
</organism>
<dbReference type="Proteomes" id="UP001634393">
    <property type="component" value="Unassembled WGS sequence"/>
</dbReference>
<gene>
    <name evidence="1" type="ORF">ACJIZ3_003682</name>
</gene>
<name>A0ABD3U9V6_9LAMI</name>
<keyword evidence="2" id="KW-1185">Reference proteome</keyword>
<accession>A0ABD3U9V6</accession>
<reference evidence="1 2" key="1">
    <citation type="submission" date="2024-12" db="EMBL/GenBank/DDBJ databases">
        <title>The unique morphological basis and parallel evolutionary history of personate flowers in Penstemon.</title>
        <authorList>
            <person name="Depatie T.H."/>
            <person name="Wessinger C.A."/>
        </authorList>
    </citation>
    <scope>NUCLEOTIDE SEQUENCE [LARGE SCALE GENOMIC DNA]</scope>
    <source>
        <strain evidence="1">WTNN_2</strain>
        <tissue evidence="1">Leaf</tissue>
    </source>
</reference>
<sequence>MPVFINKSQSLDDGSSDELEIFYQNLNKVKKQVENDMISFVETMNKIKEEYNAKLDLETSNKGVGVGVYDEDLQKLIHELLTGQAPMLKFISVVGMARREEF</sequence>
<protein>
    <submittedName>
        <fullName evidence="1">Uncharacterized protein</fullName>
    </submittedName>
</protein>
<evidence type="ECO:0000313" key="1">
    <source>
        <dbReference type="EMBL" id="KAL3846279.1"/>
    </source>
</evidence>
<comment type="caution">
    <text evidence="1">The sequence shown here is derived from an EMBL/GenBank/DDBJ whole genome shotgun (WGS) entry which is preliminary data.</text>
</comment>
<dbReference type="AlphaFoldDB" id="A0ABD3U9V6"/>